<dbReference type="Pfam" id="PF01648">
    <property type="entry name" value="ACPS"/>
    <property type="match status" value="1"/>
</dbReference>
<comment type="similarity">
    <text evidence="8">Belongs to the P-Pant transferase superfamily. AcpS family.</text>
</comment>
<evidence type="ECO:0000256" key="6">
    <source>
        <dbReference type="ARBA" id="ARBA00023098"/>
    </source>
</evidence>
<proteinExistence type="inferred from homology"/>
<gene>
    <name evidence="8 10" type="primary">acpS</name>
    <name evidence="10" type="ORF">ACFQDI_11860</name>
</gene>
<evidence type="ECO:0000259" key="9">
    <source>
        <dbReference type="Pfam" id="PF01648"/>
    </source>
</evidence>
<comment type="caution">
    <text evidence="10">The sequence shown here is derived from an EMBL/GenBank/DDBJ whole genome shotgun (WGS) entry which is preliminary data.</text>
</comment>
<dbReference type="RefSeq" id="WP_377166755.1">
    <property type="nucleotide sequence ID" value="NZ_JBHSMQ010000004.1"/>
</dbReference>
<dbReference type="Gene3D" id="3.90.470.20">
    <property type="entry name" value="4'-phosphopantetheinyl transferase domain"/>
    <property type="match status" value="1"/>
</dbReference>
<dbReference type="EC" id="2.7.8.7" evidence="8"/>
<keyword evidence="11" id="KW-1185">Reference proteome</keyword>
<comment type="function">
    <text evidence="8">Transfers the 4'-phosphopantetheine moiety from coenzyme A to a Ser of acyl-carrier-protein.</text>
</comment>
<feature type="domain" description="4'-phosphopantetheinyl transferase" evidence="9">
    <location>
        <begin position="5"/>
        <end position="100"/>
    </location>
</feature>
<dbReference type="InterPro" id="IPR004568">
    <property type="entry name" value="Ppantetheine-prot_Trfase_dom"/>
</dbReference>
<keyword evidence="4 8" id="KW-0276">Fatty acid metabolism</keyword>
<evidence type="ECO:0000256" key="3">
    <source>
        <dbReference type="ARBA" id="ARBA00022723"/>
    </source>
</evidence>
<name>A0ABW0KQ23_9BACT</name>
<keyword evidence="3 8" id="KW-0479">Metal-binding</keyword>
<evidence type="ECO:0000256" key="8">
    <source>
        <dbReference type="HAMAP-Rule" id="MF_00101"/>
    </source>
</evidence>
<dbReference type="Proteomes" id="UP001596052">
    <property type="component" value="Unassembled WGS sequence"/>
</dbReference>
<evidence type="ECO:0000313" key="10">
    <source>
        <dbReference type="EMBL" id="MFC5455555.1"/>
    </source>
</evidence>
<keyword evidence="8" id="KW-0963">Cytoplasm</keyword>
<evidence type="ECO:0000256" key="4">
    <source>
        <dbReference type="ARBA" id="ARBA00022832"/>
    </source>
</evidence>
<dbReference type="HAMAP" id="MF_00101">
    <property type="entry name" value="AcpS"/>
    <property type="match status" value="1"/>
</dbReference>
<evidence type="ECO:0000256" key="7">
    <source>
        <dbReference type="ARBA" id="ARBA00023160"/>
    </source>
</evidence>
<dbReference type="NCBIfam" id="TIGR00516">
    <property type="entry name" value="acpS"/>
    <property type="match status" value="1"/>
</dbReference>
<comment type="subcellular location">
    <subcellularLocation>
        <location evidence="8">Cytoplasm</location>
    </subcellularLocation>
</comment>
<sequence length="123" mass="13358">MKATGIGIDLVEVSRIREMLERHGQRFKERTFTAGEIAYCDSCAEPAMNYAARFAAKEAVAKALGTGIWAEGVNWTDIEVLRAENGKPSILLHGAARQHAGDATCLVSLTHTREMAMAQVLLA</sequence>
<dbReference type="InterPro" id="IPR037143">
    <property type="entry name" value="4-PPantetheinyl_Trfase_dom_sf"/>
</dbReference>
<dbReference type="InterPro" id="IPR002582">
    <property type="entry name" value="ACPS"/>
</dbReference>
<evidence type="ECO:0000256" key="1">
    <source>
        <dbReference type="ARBA" id="ARBA00022516"/>
    </source>
</evidence>
<feature type="binding site" evidence="8">
    <location>
        <position position="58"/>
    </location>
    <ligand>
        <name>Mg(2+)</name>
        <dbReference type="ChEBI" id="CHEBI:18420"/>
    </ligand>
</feature>
<evidence type="ECO:0000256" key="2">
    <source>
        <dbReference type="ARBA" id="ARBA00022679"/>
    </source>
</evidence>
<reference evidence="11" key="1">
    <citation type="journal article" date="2019" name="Int. J. Syst. Evol. Microbiol.">
        <title>The Global Catalogue of Microorganisms (GCM) 10K type strain sequencing project: providing services to taxonomists for standard genome sequencing and annotation.</title>
        <authorList>
            <consortium name="The Broad Institute Genomics Platform"/>
            <consortium name="The Broad Institute Genome Sequencing Center for Infectious Disease"/>
            <person name="Wu L."/>
            <person name="Ma J."/>
        </authorList>
    </citation>
    <scope>NUCLEOTIDE SEQUENCE [LARGE SCALE GENOMIC DNA]</scope>
    <source>
        <strain evidence="11">CGMCC 4.1469</strain>
    </source>
</reference>
<dbReference type="GO" id="GO:0008897">
    <property type="term" value="F:holo-[acyl-carrier-protein] synthase activity"/>
    <property type="evidence" value="ECO:0007669"/>
    <property type="project" value="UniProtKB-EC"/>
</dbReference>
<keyword evidence="6 8" id="KW-0443">Lipid metabolism</keyword>
<comment type="catalytic activity">
    <reaction evidence="8">
        <text>apo-[ACP] + CoA = holo-[ACP] + adenosine 3',5'-bisphosphate + H(+)</text>
        <dbReference type="Rhea" id="RHEA:12068"/>
        <dbReference type="Rhea" id="RHEA-COMP:9685"/>
        <dbReference type="Rhea" id="RHEA-COMP:9690"/>
        <dbReference type="ChEBI" id="CHEBI:15378"/>
        <dbReference type="ChEBI" id="CHEBI:29999"/>
        <dbReference type="ChEBI" id="CHEBI:57287"/>
        <dbReference type="ChEBI" id="CHEBI:58343"/>
        <dbReference type="ChEBI" id="CHEBI:64479"/>
        <dbReference type="EC" id="2.7.8.7"/>
    </reaction>
</comment>
<accession>A0ABW0KQ23</accession>
<evidence type="ECO:0000313" key="11">
    <source>
        <dbReference type="Proteomes" id="UP001596052"/>
    </source>
</evidence>
<dbReference type="NCBIfam" id="TIGR00556">
    <property type="entry name" value="pantethn_trn"/>
    <property type="match status" value="1"/>
</dbReference>
<keyword evidence="1 8" id="KW-0444">Lipid biosynthesis</keyword>
<keyword evidence="7 8" id="KW-0275">Fatty acid biosynthesis</keyword>
<comment type="cofactor">
    <cofactor evidence="8">
        <name>Mg(2+)</name>
        <dbReference type="ChEBI" id="CHEBI:18420"/>
    </cofactor>
</comment>
<dbReference type="EMBL" id="JBHSMQ010000004">
    <property type="protein sequence ID" value="MFC5455555.1"/>
    <property type="molecule type" value="Genomic_DNA"/>
</dbReference>
<dbReference type="InterPro" id="IPR008278">
    <property type="entry name" value="4-PPantetheinyl_Trfase_dom"/>
</dbReference>
<organism evidence="10 11">
    <name type="scientific">Prosthecobacter fluviatilis</name>
    <dbReference type="NCBI Taxonomy" id="445931"/>
    <lineage>
        <taxon>Bacteria</taxon>
        <taxon>Pseudomonadati</taxon>
        <taxon>Verrucomicrobiota</taxon>
        <taxon>Verrucomicrobiia</taxon>
        <taxon>Verrucomicrobiales</taxon>
        <taxon>Verrucomicrobiaceae</taxon>
        <taxon>Prosthecobacter</taxon>
    </lineage>
</organism>
<evidence type="ECO:0000256" key="5">
    <source>
        <dbReference type="ARBA" id="ARBA00022842"/>
    </source>
</evidence>
<keyword evidence="2 8" id="KW-0808">Transferase</keyword>
<protein>
    <recommendedName>
        <fullName evidence="8">Holo-[acyl-carrier-protein] synthase</fullName>
        <shortName evidence="8">Holo-ACP synthase</shortName>
        <ecNumber evidence="8">2.7.8.7</ecNumber>
    </recommendedName>
    <alternativeName>
        <fullName evidence="8">4'-phosphopantetheinyl transferase AcpS</fullName>
    </alternativeName>
</protein>
<dbReference type="SUPFAM" id="SSF56214">
    <property type="entry name" value="4'-phosphopantetheinyl transferase"/>
    <property type="match status" value="1"/>
</dbReference>
<keyword evidence="5 8" id="KW-0460">Magnesium</keyword>
<feature type="binding site" evidence="8">
    <location>
        <position position="9"/>
    </location>
    <ligand>
        <name>Mg(2+)</name>
        <dbReference type="ChEBI" id="CHEBI:18420"/>
    </ligand>
</feature>